<dbReference type="SUPFAM" id="SSF46785">
    <property type="entry name" value="Winged helix' DNA-binding domain"/>
    <property type="match status" value="1"/>
</dbReference>
<protein>
    <recommendedName>
        <fullName evidence="4">Helix-turn-helix domain-containing protein</fullName>
    </recommendedName>
</protein>
<name>A0ABN2HMU5_9ACTN</name>
<feature type="region of interest" description="Disordered" evidence="1">
    <location>
        <begin position="206"/>
        <end position="234"/>
    </location>
</feature>
<dbReference type="Pfam" id="PF13730">
    <property type="entry name" value="HTH_36"/>
    <property type="match status" value="1"/>
</dbReference>
<evidence type="ECO:0000256" key="1">
    <source>
        <dbReference type="SAM" id="MobiDB-lite"/>
    </source>
</evidence>
<evidence type="ECO:0000313" key="3">
    <source>
        <dbReference type="Proteomes" id="UP001500064"/>
    </source>
</evidence>
<evidence type="ECO:0000313" key="2">
    <source>
        <dbReference type="EMBL" id="GAA1690477.1"/>
    </source>
</evidence>
<dbReference type="InterPro" id="IPR036388">
    <property type="entry name" value="WH-like_DNA-bd_sf"/>
</dbReference>
<dbReference type="Gene3D" id="1.10.10.10">
    <property type="entry name" value="Winged helix-like DNA-binding domain superfamily/Winged helix DNA-binding domain"/>
    <property type="match status" value="1"/>
</dbReference>
<organism evidence="2 3">
    <name type="scientific">Nonomuraea maheshkhaliensis</name>
    <dbReference type="NCBI Taxonomy" id="419590"/>
    <lineage>
        <taxon>Bacteria</taxon>
        <taxon>Bacillati</taxon>
        <taxon>Actinomycetota</taxon>
        <taxon>Actinomycetes</taxon>
        <taxon>Streptosporangiales</taxon>
        <taxon>Streptosporangiaceae</taxon>
        <taxon>Nonomuraea</taxon>
    </lineage>
</organism>
<dbReference type="Proteomes" id="UP001500064">
    <property type="component" value="Unassembled WGS sequence"/>
</dbReference>
<comment type="caution">
    <text evidence="2">The sequence shown here is derived from an EMBL/GenBank/DDBJ whole genome shotgun (WGS) entry which is preliminary data.</text>
</comment>
<dbReference type="RefSeq" id="WP_346114589.1">
    <property type="nucleotide sequence ID" value="NZ_BAAAMU010000171.1"/>
</dbReference>
<sequence length="252" mass="28385">MHIVADERALERFARLPETFIWSGMISHNGICVLAVLHSRLYLGNPVRFTIDELVTLSGLSARTVKRAVSELREIGLIEVTKTRGGNAYQLFVGEIPGDTYRGRDSAKVSRTAYAQVFMWMTASSVSSAALRLWLMLDRIGRGHHDRPVFSSQKTLAGYMGVKERQIRNLLKELENAGIQVSERPDPMGGNQYWLIRERPIVAAADFKPEADEQETEQLDDEPEAEQLDDARVPELGGVVVDMREYQRRKAG</sequence>
<proteinExistence type="predicted"/>
<dbReference type="InterPro" id="IPR036390">
    <property type="entry name" value="WH_DNA-bd_sf"/>
</dbReference>
<accession>A0ABN2HMU5</accession>
<keyword evidence="3" id="KW-1185">Reference proteome</keyword>
<reference evidence="2 3" key="1">
    <citation type="journal article" date="2019" name="Int. J. Syst. Evol. Microbiol.">
        <title>The Global Catalogue of Microorganisms (GCM) 10K type strain sequencing project: providing services to taxonomists for standard genome sequencing and annotation.</title>
        <authorList>
            <consortium name="The Broad Institute Genomics Platform"/>
            <consortium name="The Broad Institute Genome Sequencing Center for Infectious Disease"/>
            <person name="Wu L."/>
            <person name="Ma J."/>
        </authorList>
    </citation>
    <scope>NUCLEOTIDE SEQUENCE [LARGE SCALE GENOMIC DNA]</scope>
    <source>
        <strain evidence="2 3">JCM 13929</strain>
    </source>
</reference>
<feature type="compositionally biased region" description="Acidic residues" evidence="1">
    <location>
        <begin position="212"/>
        <end position="228"/>
    </location>
</feature>
<dbReference type="EMBL" id="BAAAMU010000171">
    <property type="protein sequence ID" value="GAA1690477.1"/>
    <property type="molecule type" value="Genomic_DNA"/>
</dbReference>
<gene>
    <name evidence="2" type="ORF">GCM10009733_103340</name>
</gene>
<evidence type="ECO:0008006" key="4">
    <source>
        <dbReference type="Google" id="ProtNLM"/>
    </source>
</evidence>